<gene>
    <name evidence="1" type="ORF">ABT39_MTgene4631</name>
</gene>
<comment type="caution">
    <text evidence="1">The sequence shown here is derived from an EMBL/GenBank/DDBJ whole genome shotgun (WGS) entry which is preliminary data.</text>
</comment>
<sequence>MPSAYSIRTRCVIWQKPLPPTSVESLRVLKLDTKWTTKHACMAFPTLFLFVMARTSLSMAPPVKIRPRTR</sequence>
<geneLocation type="mitochondrion" evidence="1"/>
<evidence type="ECO:0000313" key="1">
    <source>
        <dbReference type="EMBL" id="KUM48616.1"/>
    </source>
</evidence>
<protein>
    <submittedName>
        <fullName evidence="1">Uncharacterized protein</fullName>
    </submittedName>
</protein>
<organism evidence="1">
    <name type="scientific">Picea glauca</name>
    <name type="common">White spruce</name>
    <name type="synonym">Pinus glauca</name>
    <dbReference type="NCBI Taxonomy" id="3330"/>
    <lineage>
        <taxon>Eukaryota</taxon>
        <taxon>Viridiplantae</taxon>
        <taxon>Streptophyta</taxon>
        <taxon>Embryophyta</taxon>
        <taxon>Tracheophyta</taxon>
        <taxon>Spermatophyta</taxon>
        <taxon>Pinopsida</taxon>
        <taxon>Pinidae</taxon>
        <taxon>Conifers I</taxon>
        <taxon>Pinales</taxon>
        <taxon>Pinaceae</taxon>
        <taxon>Picea</taxon>
    </lineage>
</organism>
<dbReference type="EMBL" id="LKAM01000005">
    <property type="protein sequence ID" value="KUM48616.1"/>
    <property type="molecule type" value="Genomic_DNA"/>
</dbReference>
<dbReference type="AlphaFoldDB" id="A0A101M054"/>
<name>A0A101M054_PICGL</name>
<keyword evidence="1" id="KW-0496">Mitochondrion</keyword>
<reference evidence="1" key="1">
    <citation type="journal article" date="2015" name="Genome Biol. Evol.">
        <title>Organellar Genomes of White Spruce (Picea glauca): Assembly and Annotation.</title>
        <authorList>
            <person name="Jackman S.D."/>
            <person name="Warren R.L."/>
            <person name="Gibb E.A."/>
            <person name="Vandervalk B.P."/>
            <person name="Mohamadi H."/>
            <person name="Chu J."/>
            <person name="Raymond A."/>
            <person name="Pleasance S."/>
            <person name="Coope R."/>
            <person name="Wildung M.R."/>
            <person name="Ritland C.E."/>
            <person name="Bousquet J."/>
            <person name="Jones S.J."/>
            <person name="Bohlmann J."/>
            <person name="Birol I."/>
        </authorList>
    </citation>
    <scope>NUCLEOTIDE SEQUENCE [LARGE SCALE GENOMIC DNA]</scope>
    <source>
        <tissue evidence="1">Flushing bud</tissue>
    </source>
</reference>
<proteinExistence type="predicted"/>
<accession>A0A101M054</accession>